<sequence length="72" mass="7634">LDRPELIKDIRSVPSGIALVAPSPDQATDLLQAAVALQPMTGIVPIESREKCTNFLLGPVPKYGYNSSGSPE</sequence>
<dbReference type="AlphaFoldDB" id="A0A381L252"/>
<gene>
    <name evidence="1" type="ORF">BGT96224V2_LOCUS160</name>
</gene>
<proteinExistence type="predicted"/>
<reference evidence="1" key="1">
    <citation type="submission" date="2018-07" db="EMBL/GenBank/DDBJ databases">
        <authorList>
            <person name="Quirk P.G."/>
            <person name="Krulwich T.A."/>
        </authorList>
    </citation>
    <scope>NUCLEOTIDE SEQUENCE</scope>
    <source>
        <strain evidence="1">96224</strain>
    </source>
</reference>
<organism evidence="1">
    <name type="scientific">Blumeria graminis f. sp. tritici 96224</name>
    <dbReference type="NCBI Taxonomy" id="1268274"/>
    <lineage>
        <taxon>Eukaryota</taxon>
        <taxon>Fungi</taxon>
        <taxon>Dikarya</taxon>
        <taxon>Ascomycota</taxon>
        <taxon>Pezizomycotina</taxon>
        <taxon>Leotiomycetes</taxon>
        <taxon>Erysiphales</taxon>
        <taxon>Erysiphaceae</taxon>
        <taxon>Blumeria</taxon>
    </lineage>
</organism>
<name>A0A381L252_BLUGR</name>
<protein>
    <submittedName>
        <fullName evidence="1">Bgt-20046-2</fullName>
    </submittedName>
</protein>
<evidence type="ECO:0000313" key="1">
    <source>
        <dbReference type="EMBL" id="SUZ07560.1"/>
    </source>
</evidence>
<accession>A0A381L252</accession>
<dbReference type="EMBL" id="UIGY01000001">
    <property type="protein sequence ID" value="SUZ07560.1"/>
    <property type="molecule type" value="Genomic_DNA"/>
</dbReference>
<feature type="non-terminal residue" evidence="1">
    <location>
        <position position="72"/>
    </location>
</feature>
<feature type="non-terminal residue" evidence="1">
    <location>
        <position position="1"/>
    </location>
</feature>